<proteinExistence type="predicted"/>
<gene>
    <name evidence="4" type="ORF">AEth_01234</name>
</gene>
<evidence type="ECO:0000313" key="5">
    <source>
        <dbReference type="Proteomes" id="UP000291831"/>
    </source>
</evidence>
<keyword evidence="1" id="KW-0812">Transmembrane</keyword>
<accession>A0A8B3S166</accession>
<keyword evidence="1" id="KW-1133">Transmembrane helix</keyword>
<keyword evidence="1" id="KW-0472">Membrane</keyword>
<dbReference type="AlphaFoldDB" id="A0A8B3S166"/>
<dbReference type="EMBL" id="RPGO01000028">
    <property type="protein sequence ID" value="RZB29417.1"/>
    <property type="molecule type" value="Genomic_DNA"/>
</dbReference>
<evidence type="ECO:0000259" key="2">
    <source>
        <dbReference type="Pfam" id="PF01345"/>
    </source>
</evidence>
<feature type="domain" description="DUF11" evidence="2">
    <location>
        <begin position="93"/>
        <end position="192"/>
    </location>
</feature>
<sequence>MIVNNSGGGTGAHVTVESNDNEIHENCFIDNEPQAMDNGTNNNWTGNYWFPPPGGIGDYTISGSAGSEDADPLDDCPLISLNFSKTDDVGDCVNLGDTITYTICYDNLANPVAVHNVTINVTLPAGVTFDSASDGGSYDAGTRNVTWDIGTVQAGVGETCVMLNVTVNAGTEGQTLRNCAKIESDETEPATACEDTQVVYTVEPKPVPALTPIGMLALIGVVGLVLILGTIRRRED</sequence>
<evidence type="ECO:0000256" key="1">
    <source>
        <dbReference type="SAM" id="Phobius"/>
    </source>
</evidence>
<dbReference type="Pfam" id="PF01345">
    <property type="entry name" value="DUF11"/>
    <property type="match status" value="1"/>
</dbReference>
<reference evidence="5" key="1">
    <citation type="submission" date="2019-01" db="EMBL/GenBank/DDBJ databases">
        <title>Anaerobic oxidation of ethane by archaea from a marine hydrocarbon seep.</title>
        <authorList>
            <person name="Musat F."/>
        </authorList>
    </citation>
    <scope>NUCLEOTIDE SEQUENCE [LARGE SCALE GENOMIC DNA]</scope>
</reference>
<dbReference type="InterPro" id="IPR047589">
    <property type="entry name" value="DUF11_rpt"/>
</dbReference>
<evidence type="ECO:0000259" key="3">
    <source>
        <dbReference type="Pfam" id="PF05048"/>
    </source>
</evidence>
<name>A0A8B3S166_9EURY</name>
<feature type="transmembrane region" description="Helical" evidence="1">
    <location>
        <begin position="209"/>
        <end position="231"/>
    </location>
</feature>
<dbReference type="InterPro" id="IPR001434">
    <property type="entry name" value="OmcB-like_DUF11"/>
</dbReference>
<evidence type="ECO:0008006" key="6">
    <source>
        <dbReference type="Google" id="ProtNLM"/>
    </source>
</evidence>
<protein>
    <recommendedName>
        <fullName evidence="6">DUF11 domain-containing protein</fullName>
    </recommendedName>
</protein>
<dbReference type="InterPro" id="IPR007742">
    <property type="entry name" value="NosD_dom"/>
</dbReference>
<organism evidence="4 5">
    <name type="scientific">Candidatus Argoarchaeum ethanivorans</name>
    <dbReference type="NCBI Taxonomy" id="2608793"/>
    <lineage>
        <taxon>Archaea</taxon>
        <taxon>Methanobacteriati</taxon>
        <taxon>Methanobacteriota</taxon>
        <taxon>Stenosarchaea group</taxon>
        <taxon>Methanomicrobia</taxon>
        <taxon>Methanosarcinales</taxon>
        <taxon>Methanosarcinales incertae sedis</taxon>
        <taxon>GOM Arc I cluster</taxon>
        <taxon>Candidatus Argoarchaeum</taxon>
    </lineage>
</organism>
<dbReference type="NCBIfam" id="TIGR01451">
    <property type="entry name" value="B_ant_repeat"/>
    <property type="match status" value="1"/>
</dbReference>
<evidence type="ECO:0000313" key="4">
    <source>
        <dbReference type="EMBL" id="RZB29417.1"/>
    </source>
</evidence>
<feature type="domain" description="Periplasmic copper-binding protein NosD beta helix" evidence="3">
    <location>
        <begin position="2"/>
        <end position="49"/>
    </location>
</feature>
<dbReference type="Pfam" id="PF05048">
    <property type="entry name" value="NosD"/>
    <property type="match status" value="1"/>
</dbReference>
<comment type="caution">
    <text evidence="4">The sequence shown here is derived from an EMBL/GenBank/DDBJ whole genome shotgun (WGS) entry which is preliminary data.</text>
</comment>
<dbReference type="Gene3D" id="2.60.40.1170">
    <property type="entry name" value="Mu homology domain, subdomain B"/>
    <property type="match status" value="1"/>
</dbReference>
<dbReference type="Proteomes" id="UP000291831">
    <property type="component" value="Unassembled WGS sequence"/>
</dbReference>